<evidence type="ECO:0000313" key="1">
    <source>
        <dbReference type="EMBL" id="MCM3734493.1"/>
    </source>
</evidence>
<comment type="caution">
    <text evidence="1">The sequence shown here is derived from an EMBL/GenBank/DDBJ whole genome shotgun (WGS) entry which is preliminary data.</text>
</comment>
<dbReference type="Proteomes" id="UP001202289">
    <property type="component" value="Unassembled WGS sequence"/>
</dbReference>
<protein>
    <submittedName>
        <fullName evidence="1">PH domain-containing protein</fullName>
    </submittedName>
</protein>
<proteinExistence type="predicted"/>
<organism evidence="1 2">
    <name type="scientific">Bacillus cytotoxicus</name>
    <dbReference type="NCBI Taxonomy" id="580165"/>
    <lineage>
        <taxon>Bacteria</taxon>
        <taxon>Bacillati</taxon>
        <taxon>Bacillota</taxon>
        <taxon>Bacilli</taxon>
        <taxon>Bacillales</taxon>
        <taxon>Bacillaceae</taxon>
        <taxon>Bacillus</taxon>
        <taxon>Bacillus cereus group</taxon>
    </lineage>
</organism>
<sequence length="140" mass="16903">MKFKVKKNPFHMFIYLVTIFIFIALFFLQEDNNLFFRCMILLNIINLLFVYRSSTYTITDESIIIKYYLINTEIPLKNIQHMKYYGKTLHSKKWTRQRLEIMYGLFDVVTVCVPQEEEQFIDLLKEKCPTIKIINKPANE</sequence>
<name>A0ACC6A1G2_9BACI</name>
<reference evidence="1" key="1">
    <citation type="submission" date="2022-05" db="EMBL/GenBank/DDBJ databases">
        <title>Comparative Genomics of Spacecraft Associated Microbes.</title>
        <authorList>
            <person name="Tran M.T."/>
            <person name="Wright A."/>
            <person name="Seuylemezian A."/>
            <person name="Eisen J."/>
            <person name="Coil D."/>
        </authorList>
    </citation>
    <scope>NUCLEOTIDE SEQUENCE</scope>
    <source>
        <strain evidence="1">FAIRING 10M-2.2</strain>
    </source>
</reference>
<gene>
    <name evidence="1" type="ORF">M3215_01225</name>
</gene>
<keyword evidence="2" id="KW-1185">Reference proteome</keyword>
<dbReference type="EMBL" id="JAMBOP010000001">
    <property type="protein sequence ID" value="MCM3734493.1"/>
    <property type="molecule type" value="Genomic_DNA"/>
</dbReference>
<evidence type="ECO:0000313" key="2">
    <source>
        <dbReference type="Proteomes" id="UP001202289"/>
    </source>
</evidence>
<accession>A0ACC6A1G2</accession>